<dbReference type="InterPro" id="IPR023408">
    <property type="entry name" value="MscS_beta-dom_sf"/>
</dbReference>
<dbReference type="Pfam" id="PF21082">
    <property type="entry name" value="MS_channel_3rd"/>
    <property type="match status" value="1"/>
</dbReference>
<keyword evidence="6 8" id="KW-0472">Membrane</keyword>
<feature type="region of interest" description="Disordered" evidence="7">
    <location>
        <begin position="283"/>
        <end position="302"/>
    </location>
</feature>
<dbReference type="InterPro" id="IPR011014">
    <property type="entry name" value="MscS_channel_TM-2"/>
</dbReference>
<dbReference type="SUPFAM" id="SSF82689">
    <property type="entry name" value="Mechanosensitive channel protein MscS (YggB), C-terminal domain"/>
    <property type="match status" value="1"/>
</dbReference>
<dbReference type="InterPro" id="IPR010920">
    <property type="entry name" value="LSM_dom_sf"/>
</dbReference>
<evidence type="ECO:0000256" key="6">
    <source>
        <dbReference type="ARBA" id="ARBA00023136"/>
    </source>
</evidence>
<evidence type="ECO:0000256" key="5">
    <source>
        <dbReference type="ARBA" id="ARBA00022989"/>
    </source>
</evidence>
<keyword evidence="12" id="KW-1185">Reference proteome</keyword>
<dbReference type="Gene3D" id="2.30.30.60">
    <property type="match status" value="1"/>
</dbReference>
<evidence type="ECO:0000259" key="10">
    <source>
        <dbReference type="Pfam" id="PF21082"/>
    </source>
</evidence>
<dbReference type="GO" id="GO:0005886">
    <property type="term" value="C:plasma membrane"/>
    <property type="evidence" value="ECO:0007669"/>
    <property type="project" value="UniProtKB-SubCell"/>
</dbReference>
<dbReference type="EMBL" id="JAENIG010000006">
    <property type="protein sequence ID" value="MBK1855384.1"/>
    <property type="molecule type" value="Genomic_DNA"/>
</dbReference>
<gene>
    <name evidence="11" type="ORF">JIN83_10470</name>
</gene>
<evidence type="ECO:0000256" key="2">
    <source>
        <dbReference type="ARBA" id="ARBA00008017"/>
    </source>
</evidence>
<dbReference type="AlphaFoldDB" id="A0AAE2SEE2"/>
<dbReference type="InterPro" id="IPR008910">
    <property type="entry name" value="MSC_TM_helix"/>
</dbReference>
<evidence type="ECO:0000256" key="8">
    <source>
        <dbReference type="SAM" id="Phobius"/>
    </source>
</evidence>
<dbReference type="PANTHER" id="PTHR30221:SF1">
    <property type="entry name" value="SMALL-CONDUCTANCE MECHANOSENSITIVE CHANNEL"/>
    <property type="match status" value="1"/>
</dbReference>
<keyword evidence="5 8" id="KW-1133">Transmembrane helix</keyword>
<comment type="similarity">
    <text evidence="2">Belongs to the MscS (TC 1.A.23) family.</text>
</comment>
<dbReference type="RefSeq" id="WP_309489997.1">
    <property type="nucleotide sequence ID" value="NZ_JAENIG010000006.1"/>
</dbReference>
<dbReference type="GO" id="GO:0008381">
    <property type="term" value="F:mechanosensitive monoatomic ion channel activity"/>
    <property type="evidence" value="ECO:0007669"/>
    <property type="project" value="InterPro"/>
</dbReference>
<comment type="subcellular location">
    <subcellularLocation>
        <location evidence="1">Cell membrane</location>
        <topology evidence="1">Multi-pass membrane protein</topology>
    </subcellularLocation>
</comment>
<accession>A0AAE2SEE2</accession>
<evidence type="ECO:0000313" key="12">
    <source>
        <dbReference type="Proteomes" id="UP000634206"/>
    </source>
</evidence>
<feature type="compositionally biased region" description="Acidic residues" evidence="7">
    <location>
        <begin position="290"/>
        <end position="302"/>
    </location>
</feature>
<keyword evidence="4 8" id="KW-0812">Transmembrane</keyword>
<dbReference type="Pfam" id="PF00924">
    <property type="entry name" value="MS_channel_2nd"/>
    <property type="match status" value="1"/>
</dbReference>
<feature type="transmembrane region" description="Helical" evidence="8">
    <location>
        <begin position="23"/>
        <end position="43"/>
    </location>
</feature>
<organism evidence="11 12">
    <name type="scientific">Oceaniferula flava</name>
    <dbReference type="NCBI Taxonomy" id="2800421"/>
    <lineage>
        <taxon>Bacteria</taxon>
        <taxon>Pseudomonadati</taxon>
        <taxon>Verrucomicrobiota</taxon>
        <taxon>Verrucomicrobiia</taxon>
        <taxon>Verrucomicrobiales</taxon>
        <taxon>Verrucomicrobiaceae</taxon>
        <taxon>Oceaniferula</taxon>
    </lineage>
</organism>
<dbReference type="InterPro" id="IPR045275">
    <property type="entry name" value="MscS_archaea/bacteria_type"/>
</dbReference>
<feature type="domain" description="Mechanosensitive ion channel MscS C-terminal" evidence="10">
    <location>
        <begin position="183"/>
        <end position="267"/>
    </location>
</feature>
<evidence type="ECO:0000259" key="9">
    <source>
        <dbReference type="Pfam" id="PF00924"/>
    </source>
</evidence>
<feature type="domain" description="Mechanosensitive ion channel MscS" evidence="9">
    <location>
        <begin position="110"/>
        <end position="173"/>
    </location>
</feature>
<dbReference type="InterPro" id="IPR049278">
    <property type="entry name" value="MS_channel_C"/>
</dbReference>
<dbReference type="InterPro" id="IPR011066">
    <property type="entry name" value="MscS_channel_C_sf"/>
</dbReference>
<dbReference type="SUPFAM" id="SSF82861">
    <property type="entry name" value="Mechanosensitive channel protein MscS (YggB), transmembrane region"/>
    <property type="match status" value="1"/>
</dbReference>
<keyword evidence="3" id="KW-1003">Cell membrane</keyword>
<dbReference type="InterPro" id="IPR006685">
    <property type="entry name" value="MscS_channel_2nd"/>
</dbReference>
<dbReference type="SUPFAM" id="SSF50182">
    <property type="entry name" value="Sm-like ribonucleoproteins"/>
    <property type="match status" value="1"/>
</dbReference>
<evidence type="ECO:0000256" key="7">
    <source>
        <dbReference type="SAM" id="MobiDB-lite"/>
    </source>
</evidence>
<dbReference type="Pfam" id="PF05552">
    <property type="entry name" value="MS_channel_1st_1"/>
    <property type="match status" value="1"/>
</dbReference>
<comment type="caution">
    <text evidence="11">The sequence shown here is derived from an EMBL/GenBank/DDBJ whole genome shotgun (WGS) entry which is preliminary data.</text>
</comment>
<dbReference type="Proteomes" id="UP000634206">
    <property type="component" value="Unassembled WGS sequence"/>
</dbReference>
<reference evidence="11" key="1">
    <citation type="submission" date="2021-01" db="EMBL/GenBank/DDBJ databases">
        <title>Modified the classification status of verrucomicrobia.</title>
        <authorList>
            <person name="Feng X."/>
        </authorList>
    </citation>
    <scope>NUCLEOTIDE SEQUENCE</scope>
    <source>
        <strain evidence="11">5K15</strain>
    </source>
</reference>
<evidence type="ECO:0000256" key="3">
    <source>
        <dbReference type="ARBA" id="ARBA00022475"/>
    </source>
</evidence>
<dbReference type="PANTHER" id="PTHR30221">
    <property type="entry name" value="SMALL-CONDUCTANCE MECHANOSENSITIVE CHANNEL"/>
    <property type="match status" value="1"/>
</dbReference>
<sequence length="302" mass="33248">MSEAQEVIMKSLTSIWQGTLERVPFLVGAVFVLILTWFVASMVSKVMNSTLGKFSFRDSLVQLLARLAKTGVWIIGIVAAAMVVFPGLTPSKALGAAGLVSVAVGLAFKDIFQNFFAGVMLLWKFPFEEGDMIECGDIAGRVKSIELRHTQIRDTSGELIIVPNSKLVTEPVEVLTYDKLRRVEMTVGVSYDTDVAEAQSVILKTVEGLEQLDHNQPVKVLPTEFGSSSIDFEVLFWAGSSPMQQREAKAEAVLKIKKALDDAGIEIPFPYRTLTFKEPLTTQPYQSCNSDEETEELCDDVA</sequence>
<feature type="transmembrane region" description="Helical" evidence="8">
    <location>
        <begin position="63"/>
        <end position="85"/>
    </location>
</feature>
<protein>
    <submittedName>
        <fullName evidence="11">Mechanosensitive ion channel</fullName>
    </submittedName>
</protein>
<proteinExistence type="inferred from homology"/>
<dbReference type="Gene3D" id="3.30.70.100">
    <property type="match status" value="1"/>
</dbReference>
<evidence type="ECO:0000256" key="1">
    <source>
        <dbReference type="ARBA" id="ARBA00004651"/>
    </source>
</evidence>
<name>A0AAE2SEE2_9BACT</name>
<dbReference type="Gene3D" id="1.10.287.1260">
    <property type="match status" value="1"/>
</dbReference>
<evidence type="ECO:0000256" key="4">
    <source>
        <dbReference type="ARBA" id="ARBA00022692"/>
    </source>
</evidence>
<evidence type="ECO:0000313" key="11">
    <source>
        <dbReference type="EMBL" id="MBK1855384.1"/>
    </source>
</evidence>